<gene>
    <name evidence="2" type="ORF">P8627_03330</name>
</gene>
<keyword evidence="3" id="KW-1185">Reference proteome</keyword>
<feature type="chain" id="PRO_5045544434" description="DUF4148 domain-containing protein" evidence="1">
    <location>
        <begin position="26"/>
        <end position="107"/>
    </location>
</feature>
<keyword evidence="1" id="KW-0732">Signal</keyword>
<evidence type="ECO:0008006" key="4">
    <source>
        <dbReference type="Google" id="ProtNLM"/>
    </source>
</evidence>
<evidence type="ECO:0000313" key="2">
    <source>
        <dbReference type="EMBL" id="WGH79310.1"/>
    </source>
</evidence>
<reference evidence="2 3" key="1">
    <citation type="submission" date="2023-04" db="EMBL/GenBank/DDBJ databases">
        <title>Jannaschia ovalis sp. nov., a marine bacterium isolated from sea tidal flat.</title>
        <authorList>
            <person name="Kwon D.Y."/>
            <person name="Kim J.-J."/>
        </authorList>
    </citation>
    <scope>NUCLEOTIDE SEQUENCE [LARGE SCALE GENOMIC DNA]</scope>
    <source>
        <strain evidence="2 3">GRR-S6-38</strain>
    </source>
</reference>
<protein>
    <recommendedName>
        <fullName evidence="4">DUF4148 domain-containing protein</fullName>
    </recommendedName>
</protein>
<proteinExistence type="predicted"/>
<accession>A0ABY8LGQ3</accession>
<evidence type="ECO:0000313" key="3">
    <source>
        <dbReference type="Proteomes" id="UP001243420"/>
    </source>
</evidence>
<dbReference type="RefSeq" id="WP_279966136.1">
    <property type="nucleotide sequence ID" value="NZ_CP122537.1"/>
</dbReference>
<evidence type="ECO:0000256" key="1">
    <source>
        <dbReference type="SAM" id="SignalP"/>
    </source>
</evidence>
<name>A0ABY8LGQ3_9RHOB</name>
<organism evidence="2 3">
    <name type="scientific">Jannaschia ovalis</name>
    <dbReference type="NCBI Taxonomy" id="3038773"/>
    <lineage>
        <taxon>Bacteria</taxon>
        <taxon>Pseudomonadati</taxon>
        <taxon>Pseudomonadota</taxon>
        <taxon>Alphaproteobacteria</taxon>
        <taxon>Rhodobacterales</taxon>
        <taxon>Roseobacteraceae</taxon>
        <taxon>Jannaschia</taxon>
    </lineage>
</organism>
<dbReference type="Proteomes" id="UP001243420">
    <property type="component" value="Chromosome"/>
</dbReference>
<dbReference type="EMBL" id="CP122537">
    <property type="protein sequence ID" value="WGH79310.1"/>
    <property type="molecule type" value="Genomic_DNA"/>
</dbReference>
<sequence length="107" mass="11723">MSAKYLGACCALSFMMSAGPGIAVAEHHARTEPLRITVSCARYAWEGVIWDRPMGVFLDDLAAAGYSTERAYAIGQRVCRDERYVGDPEAMGEAMRAILVSEPPPRR</sequence>
<feature type="signal peptide" evidence="1">
    <location>
        <begin position="1"/>
        <end position="25"/>
    </location>
</feature>